<evidence type="ECO:0008006" key="9">
    <source>
        <dbReference type="Google" id="ProtNLM"/>
    </source>
</evidence>
<accession>A0A6C7EI04</accession>
<dbReference type="AlphaFoldDB" id="A0A6C7EI04"/>
<feature type="transmembrane region" description="Helical" evidence="6">
    <location>
        <begin position="16"/>
        <end position="35"/>
    </location>
</feature>
<name>A0A6C7EI04_ILUCY</name>
<dbReference type="EMBL" id="AP012057">
    <property type="protein sequence ID" value="BAN04178.1"/>
    <property type="molecule type" value="Genomic_DNA"/>
</dbReference>
<dbReference type="Proteomes" id="UP000011863">
    <property type="component" value="Chromosome"/>
</dbReference>
<dbReference type="InterPro" id="IPR019108">
    <property type="entry name" value="Caa3_assmbl_CtaG-rel"/>
</dbReference>
<keyword evidence="2" id="KW-1003">Cell membrane</keyword>
<keyword evidence="8" id="KW-1185">Reference proteome</keyword>
<proteinExistence type="predicted"/>
<feature type="transmembrane region" description="Helical" evidence="6">
    <location>
        <begin position="125"/>
        <end position="147"/>
    </location>
</feature>
<dbReference type="OrthoDB" id="9808789at2"/>
<protein>
    <recommendedName>
        <fullName evidence="9">Cytochrome c oxidase assembly protein</fullName>
    </recommendedName>
</protein>
<feature type="transmembrane region" description="Helical" evidence="6">
    <location>
        <begin position="192"/>
        <end position="216"/>
    </location>
</feature>
<comment type="subcellular location">
    <subcellularLocation>
        <location evidence="1">Cell membrane</location>
        <topology evidence="1">Multi-pass membrane protein</topology>
    </subcellularLocation>
</comment>
<feature type="transmembrane region" description="Helical" evidence="6">
    <location>
        <begin position="94"/>
        <end position="113"/>
    </location>
</feature>
<evidence type="ECO:0000313" key="8">
    <source>
        <dbReference type="Proteomes" id="UP000011863"/>
    </source>
</evidence>
<evidence type="ECO:0000256" key="1">
    <source>
        <dbReference type="ARBA" id="ARBA00004651"/>
    </source>
</evidence>
<keyword evidence="5 6" id="KW-0472">Membrane</keyword>
<feature type="transmembrane region" description="Helical" evidence="6">
    <location>
        <begin position="56"/>
        <end position="74"/>
    </location>
</feature>
<sequence>MLAQEIVNSAPWRYQFHLEVWVLVAFLTGAYIYMVKVIGPKAVAAGQPAVTKKNKMAFGGAMFMLWIASDWPMHDISEEYLYSAHMLQHMILSYFMPPLVLLATPTWLARVLIGDGRLYRAVRFLAMPVIAGVLFNLIVMVTHIPGMVTASVESGPLHYSLHFAVVMLSLLMWAPVCGPLPELRIGPLGKCIYLFLQSVVPTVPAAWLTFAEGAVYKSYDIPIRVFGWSVEIDQQLAGAIMKTAGGVFLWTIVIYIFFKRFAAGYAGEHNYRRGTGAIPDDEIVTTGIDDEPLTTADVEQAFAGSRPPAEH</sequence>
<evidence type="ECO:0000256" key="6">
    <source>
        <dbReference type="SAM" id="Phobius"/>
    </source>
</evidence>
<evidence type="ECO:0000313" key="7">
    <source>
        <dbReference type="EMBL" id="BAN04178.1"/>
    </source>
</evidence>
<dbReference type="Pfam" id="PF09678">
    <property type="entry name" value="Caa3_CtaG"/>
    <property type="match status" value="1"/>
</dbReference>
<keyword evidence="3 6" id="KW-0812">Transmembrane</keyword>
<evidence type="ECO:0000256" key="3">
    <source>
        <dbReference type="ARBA" id="ARBA00022692"/>
    </source>
</evidence>
<gene>
    <name evidence="7" type="ORF">YM304_38640</name>
</gene>
<evidence type="ECO:0000256" key="5">
    <source>
        <dbReference type="ARBA" id="ARBA00023136"/>
    </source>
</evidence>
<dbReference type="RefSeq" id="WP_015443425.1">
    <property type="nucleotide sequence ID" value="NC_020520.1"/>
</dbReference>
<keyword evidence="4 6" id="KW-1133">Transmembrane helix</keyword>
<organism evidence="7 8">
    <name type="scientific">Ilumatobacter coccineus (strain NBRC 103263 / KCTC 29153 / YM16-304)</name>
    <dbReference type="NCBI Taxonomy" id="1313172"/>
    <lineage>
        <taxon>Bacteria</taxon>
        <taxon>Bacillati</taxon>
        <taxon>Actinomycetota</taxon>
        <taxon>Acidimicrobiia</taxon>
        <taxon>Acidimicrobiales</taxon>
        <taxon>Ilumatobacteraceae</taxon>
        <taxon>Ilumatobacter</taxon>
    </lineage>
</organism>
<feature type="transmembrane region" description="Helical" evidence="6">
    <location>
        <begin position="236"/>
        <end position="258"/>
    </location>
</feature>
<evidence type="ECO:0000256" key="4">
    <source>
        <dbReference type="ARBA" id="ARBA00022989"/>
    </source>
</evidence>
<feature type="transmembrane region" description="Helical" evidence="6">
    <location>
        <begin position="159"/>
        <end position="180"/>
    </location>
</feature>
<dbReference type="GO" id="GO:0005886">
    <property type="term" value="C:plasma membrane"/>
    <property type="evidence" value="ECO:0007669"/>
    <property type="project" value="UniProtKB-SubCell"/>
</dbReference>
<dbReference type="KEGG" id="aym:YM304_38640"/>
<evidence type="ECO:0000256" key="2">
    <source>
        <dbReference type="ARBA" id="ARBA00022475"/>
    </source>
</evidence>
<reference evidence="7 8" key="1">
    <citation type="journal article" date="2013" name="Int. J. Syst. Evol. Microbiol.">
        <title>Ilumatobacter nonamiense sp. nov. and Ilumatobacter coccineum sp. nov., isolated from seashore sand.</title>
        <authorList>
            <person name="Matsumoto A."/>
            <person name="Kasai H."/>
            <person name="Matsuo Y."/>
            <person name="Shizuri Y."/>
            <person name="Ichikawa N."/>
            <person name="Fujita N."/>
            <person name="Omura S."/>
            <person name="Takahashi Y."/>
        </authorList>
    </citation>
    <scope>NUCLEOTIDE SEQUENCE [LARGE SCALE GENOMIC DNA]</scope>
    <source>
        <strain evidence="8">NBRC 103263 / KCTC 29153 / YM16-304</strain>
    </source>
</reference>